<dbReference type="AlphaFoldDB" id="A0A9P3FCY8"/>
<dbReference type="RefSeq" id="XP_044657298.1">
    <property type="nucleotide sequence ID" value="XM_044801363.1"/>
</dbReference>
<evidence type="ECO:0000313" key="2">
    <source>
        <dbReference type="EMBL" id="GIZ42811.1"/>
    </source>
</evidence>
<comment type="caution">
    <text evidence="2">The sequence shown here is derived from an EMBL/GenBank/DDBJ whole genome shotgun (WGS) entry which is preliminary data.</text>
</comment>
<keyword evidence="3" id="KW-1185">Reference proteome</keyword>
<accession>A0A9P3FCY8</accession>
<dbReference type="InterPro" id="IPR010730">
    <property type="entry name" value="HET"/>
</dbReference>
<dbReference type="PANTHER" id="PTHR24148">
    <property type="entry name" value="ANKYRIN REPEAT DOMAIN-CONTAINING PROTEIN 39 HOMOLOG-RELATED"/>
    <property type="match status" value="1"/>
</dbReference>
<evidence type="ECO:0000259" key="1">
    <source>
        <dbReference type="Pfam" id="PF06985"/>
    </source>
</evidence>
<dbReference type="Pfam" id="PF26639">
    <property type="entry name" value="Het-6_barrel"/>
    <property type="match status" value="1"/>
</dbReference>
<feature type="domain" description="Heterokaryon incompatibility" evidence="1">
    <location>
        <begin position="138"/>
        <end position="283"/>
    </location>
</feature>
<sequence length="722" mass="80549">MAELGAWDTSAFWEQDNLELGAIPSSFEIACGDEDLVENVATPETSKFLTEQLEAFMQRKAQSPDPQPTSTDSDGALYLPTPPHHIRVLKLAPGPMEAPLIAALEQISVEFDYTRDSSGWRLPCSFGMSFTKQKKVPYTAISYCWGDDNFIRPITVSGHPKMITITLDGILRHLRDPEKEVTLWADQLCINQQSPADKESQVKLMGMVYTKSCNTVIWLGKEPGEEAFKALQGLSQATMGREELLDEELEHLRRPKGEDAETMLSLRALLKQPWFQRTWIIQEAVLSRELYLMAGRDTISWEDFAGYCMGIHELGIFDDEVDVKGKSGLEVAAEIYSAKNYFDTSNGTESMFRWLVDTRYAGVKEPVDKVYGVLGLCDSDVVPEYSKPKEKLYAEVALHETKQAIAAIDNRIAAGDQDLRMVQHNMTSILACIDHDTDPSTSKLPSWVPDWSKPRITTALAYRTSCLAHYRPGNTNGQAVFKVSESGMVLRVLAQHQDKITHLSEVFSDDPQLSVKDPLNTNSALLTCINFFQQQHPAKSSNPAYFESPEFWHSFCSTLVAGKDDIEGKNTCSEAYTEILSFFCDQLSASTPTFPGQTYTARQKRPAKRGGLTFEHFKSGKNGRAFRALNTALGHALKGRRLCWTERGFVGLVGGFARGGDEIFTIPGCAVPFVMRSAEGEEGRDVDEKKYTLVGESYVHGLVEDVRKDFVHSDAMGWVSIV</sequence>
<dbReference type="GeneID" id="68291640"/>
<dbReference type="OrthoDB" id="2288928at2759"/>
<dbReference type="InterPro" id="IPR052895">
    <property type="entry name" value="HetReg/Transcr_Mod"/>
</dbReference>
<organism evidence="2 3">
    <name type="scientific">Cercospora kikuchii</name>
    <dbReference type="NCBI Taxonomy" id="84275"/>
    <lineage>
        <taxon>Eukaryota</taxon>
        <taxon>Fungi</taxon>
        <taxon>Dikarya</taxon>
        <taxon>Ascomycota</taxon>
        <taxon>Pezizomycotina</taxon>
        <taxon>Dothideomycetes</taxon>
        <taxon>Dothideomycetidae</taxon>
        <taxon>Mycosphaerellales</taxon>
        <taxon>Mycosphaerellaceae</taxon>
        <taxon>Cercospora</taxon>
    </lineage>
</organism>
<protein>
    <recommendedName>
        <fullName evidence="1">Heterokaryon incompatibility domain-containing protein</fullName>
    </recommendedName>
</protein>
<dbReference type="Proteomes" id="UP000825890">
    <property type="component" value="Unassembled WGS sequence"/>
</dbReference>
<dbReference type="Pfam" id="PF06985">
    <property type="entry name" value="HET"/>
    <property type="match status" value="1"/>
</dbReference>
<name>A0A9P3FCY8_9PEZI</name>
<gene>
    <name evidence="2" type="ORF">CKM354_000606500</name>
</gene>
<dbReference type="EMBL" id="BOLY01000003">
    <property type="protein sequence ID" value="GIZ42811.1"/>
    <property type="molecule type" value="Genomic_DNA"/>
</dbReference>
<proteinExistence type="predicted"/>
<dbReference type="PANTHER" id="PTHR24148:SF64">
    <property type="entry name" value="HETEROKARYON INCOMPATIBILITY DOMAIN-CONTAINING PROTEIN"/>
    <property type="match status" value="1"/>
</dbReference>
<evidence type="ECO:0000313" key="3">
    <source>
        <dbReference type="Proteomes" id="UP000825890"/>
    </source>
</evidence>
<reference evidence="2 3" key="1">
    <citation type="submission" date="2021-01" db="EMBL/GenBank/DDBJ databases">
        <title>Cercospora kikuchii MAFF 305040 whole genome shotgun sequence.</title>
        <authorList>
            <person name="Kashiwa T."/>
            <person name="Suzuki T."/>
        </authorList>
    </citation>
    <scope>NUCLEOTIDE SEQUENCE [LARGE SCALE GENOMIC DNA]</scope>
    <source>
        <strain evidence="2 3">MAFF 305040</strain>
    </source>
</reference>